<gene>
    <name evidence="2" type="ORF">PLICRDRAFT_179212</name>
</gene>
<dbReference type="Proteomes" id="UP000053263">
    <property type="component" value="Unassembled WGS sequence"/>
</dbReference>
<evidence type="ECO:0000256" key="1">
    <source>
        <dbReference type="SAM" id="MobiDB-lite"/>
    </source>
</evidence>
<evidence type="ECO:0000313" key="2">
    <source>
        <dbReference type="EMBL" id="KII84884.1"/>
    </source>
</evidence>
<accession>A0A0C9T6B8</accession>
<dbReference type="OrthoDB" id="3182995at2759"/>
<name>A0A0C9T6B8_PLICR</name>
<keyword evidence="3" id="KW-1185">Reference proteome</keyword>
<dbReference type="AlphaFoldDB" id="A0A0C9T6B8"/>
<dbReference type="EMBL" id="KN832569">
    <property type="protein sequence ID" value="KII84884.1"/>
    <property type="molecule type" value="Genomic_DNA"/>
</dbReference>
<protein>
    <recommendedName>
        <fullName evidence="4">Protein kinase domain-containing protein</fullName>
    </recommendedName>
</protein>
<organism evidence="2 3">
    <name type="scientific">Plicaturopsis crispa FD-325 SS-3</name>
    <dbReference type="NCBI Taxonomy" id="944288"/>
    <lineage>
        <taxon>Eukaryota</taxon>
        <taxon>Fungi</taxon>
        <taxon>Dikarya</taxon>
        <taxon>Basidiomycota</taxon>
        <taxon>Agaricomycotina</taxon>
        <taxon>Agaricomycetes</taxon>
        <taxon>Agaricomycetidae</taxon>
        <taxon>Amylocorticiales</taxon>
        <taxon>Amylocorticiaceae</taxon>
        <taxon>Plicatura</taxon>
        <taxon>Plicaturopsis crispa</taxon>
    </lineage>
</organism>
<feature type="region of interest" description="Disordered" evidence="1">
    <location>
        <begin position="44"/>
        <end position="63"/>
    </location>
</feature>
<dbReference type="HOGENOM" id="CLU_075372_0_0_1"/>
<evidence type="ECO:0008006" key="4">
    <source>
        <dbReference type="Google" id="ProtNLM"/>
    </source>
</evidence>
<proteinExistence type="predicted"/>
<evidence type="ECO:0000313" key="3">
    <source>
        <dbReference type="Proteomes" id="UP000053263"/>
    </source>
</evidence>
<sequence length="280" mass="31603">MAASHTPFAFLNSVAKVTLDGVARGSDGRNVSLELQRRTPPPVVPKIDTWRPREGGPPARLPSLLPAPGDLSLTLSVGDEIVFAFPALVIKIATRFRSKDLAKEAWFYEEMECLQGVGLARCYGFFQAELEDNIHIGLWDNDEGDEDDEGVTEAERLGDHPPRVLSILLLERRGDRMPFGEPTPAGAKEDMADIYHDMAELGIYHRDIRWQNFLRAPSSSTGLPSLPSPYTNRAYGWRVIDFDNSEKNNSSMIDHKFYYNSFMRRIFRSIPCGFIVEPWE</sequence>
<reference evidence="2 3" key="1">
    <citation type="submission" date="2014-06" db="EMBL/GenBank/DDBJ databases">
        <title>Evolutionary Origins and Diversification of the Mycorrhizal Mutualists.</title>
        <authorList>
            <consortium name="DOE Joint Genome Institute"/>
            <consortium name="Mycorrhizal Genomics Consortium"/>
            <person name="Kohler A."/>
            <person name="Kuo A."/>
            <person name="Nagy L.G."/>
            <person name="Floudas D."/>
            <person name="Copeland A."/>
            <person name="Barry K.W."/>
            <person name="Cichocki N."/>
            <person name="Veneault-Fourrey C."/>
            <person name="LaButti K."/>
            <person name="Lindquist E.A."/>
            <person name="Lipzen A."/>
            <person name="Lundell T."/>
            <person name="Morin E."/>
            <person name="Murat C."/>
            <person name="Riley R."/>
            <person name="Ohm R."/>
            <person name="Sun H."/>
            <person name="Tunlid A."/>
            <person name="Henrissat B."/>
            <person name="Grigoriev I.V."/>
            <person name="Hibbett D.S."/>
            <person name="Martin F."/>
        </authorList>
    </citation>
    <scope>NUCLEOTIDE SEQUENCE [LARGE SCALE GENOMIC DNA]</scope>
    <source>
        <strain evidence="2 3">FD-325 SS-3</strain>
    </source>
</reference>